<dbReference type="PANTHER" id="PTHR13696:SF96">
    <property type="entry name" value="COBQ_COBB_MIND_PARA NUCLEOTIDE BINDING DOMAIN-CONTAINING PROTEIN"/>
    <property type="match status" value="1"/>
</dbReference>
<dbReference type="InterPro" id="IPR050678">
    <property type="entry name" value="DNA_Partitioning_ATPase"/>
</dbReference>
<organism evidence="2 3">
    <name type="scientific">Pseudomarimonas arenosa</name>
    <dbReference type="NCBI Taxonomy" id="2774145"/>
    <lineage>
        <taxon>Bacteria</taxon>
        <taxon>Pseudomonadati</taxon>
        <taxon>Pseudomonadota</taxon>
        <taxon>Gammaproteobacteria</taxon>
        <taxon>Lysobacterales</taxon>
        <taxon>Lysobacteraceae</taxon>
        <taxon>Pseudomarimonas</taxon>
    </lineage>
</organism>
<dbReference type="CDD" id="cd02042">
    <property type="entry name" value="ParAB_family"/>
    <property type="match status" value="1"/>
</dbReference>
<comment type="caution">
    <text evidence="2">The sequence shown here is derived from an EMBL/GenBank/DDBJ whole genome shotgun (WGS) entry which is preliminary data.</text>
</comment>
<proteinExistence type="predicted"/>
<dbReference type="AlphaFoldDB" id="A0AAW3ZSU1"/>
<dbReference type="PIRSF" id="PIRSF009320">
    <property type="entry name" value="Nuc_binding_HP_1000"/>
    <property type="match status" value="1"/>
</dbReference>
<evidence type="ECO:0000259" key="1">
    <source>
        <dbReference type="Pfam" id="PF01656"/>
    </source>
</evidence>
<dbReference type="PANTHER" id="PTHR13696">
    <property type="entry name" value="P-LOOP CONTAINING NUCLEOSIDE TRIPHOSPHATE HYDROLASE"/>
    <property type="match status" value="1"/>
</dbReference>
<feature type="domain" description="CobQ/CobB/MinD/ParA nucleotide binding" evidence="1">
    <location>
        <begin position="4"/>
        <end position="173"/>
    </location>
</feature>
<evidence type="ECO:0000313" key="3">
    <source>
        <dbReference type="Proteomes" id="UP000613768"/>
    </source>
</evidence>
<dbReference type="Gene3D" id="3.40.50.300">
    <property type="entry name" value="P-loop containing nucleotide triphosphate hydrolases"/>
    <property type="match status" value="1"/>
</dbReference>
<keyword evidence="3" id="KW-1185">Reference proteome</keyword>
<name>A0AAW3ZSU1_9GAMM</name>
<dbReference type="InterPro" id="IPR002586">
    <property type="entry name" value="CobQ/CobB/MinD/ParA_Nub-bd_dom"/>
</dbReference>
<dbReference type="InterPro" id="IPR027417">
    <property type="entry name" value="P-loop_NTPase"/>
</dbReference>
<dbReference type="Proteomes" id="UP000613768">
    <property type="component" value="Unassembled WGS sequence"/>
</dbReference>
<sequence length="219" mass="23987">MLSILVASSKGGCGKSTLSTQLAAYFALAGKRSVLVDADPQGSSTDWCALRAEQAYPVIVVDGRQKKWSKQLPADTQRLVMDTPAGADEALLKPLLKRADAVLVPVLPSAIDLRASQRFLQRLAAHPTVKQQAMPIGLVANRTRPWTQASQRALDEICQWGFPLVAQLRDAQAYVLLAGLGKSLFDYHSQAILQQQEDWQPLFAWLREINRARKVAGSA</sequence>
<dbReference type="SUPFAM" id="SSF52540">
    <property type="entry name" value="P-loop containing nucleoside triphosphate hydrolases"/>
    <property type="match status" value="1"/>
</dbReference>
<reference evidence="2 3" key="1">
    <citation type="submission" date="2020-09" db="EMBL/GenBank/DDBJ databases">
        <title>Pseudoxanthomonas sp. CAU 1598 isolated from sand of Yaerae Beach.</title>
        <authorList>
            <person name="Kim W."/>
        </authorList>
    </citation>
    <scope>NUCLEOTIDE SEQUENCE [LARGE SCALE GENOMIC DNA]</scope>
    <source>
        <strain evidence="2 3">CAU 1598</strain>
    </source>
</reference>
<gene>
    <name evidence="2" type="ORF">IFO71_20405</name>
</gene>
<dbReference type="Pfam" id="PF01656">
    <property type="entry name" value="CbiA"/>
    <property type="match status" value="1"/>
</dbReference>
<accession>A0AAW3ZSU1</accession>
<evidence type="ECO:0000313" key="2">
    <source>
        <dbReference type="EMBL" id="MBD8528117.1"/>
    </source>
</evidence>
<dbReference type="RefSeq" id="WP_192031537.1">
    <property type="nucleotide sequence ID" value="NZ_JACYTR010000084.1"/>
</dbReference>
<dbReference type="EMBL" id="JACYTR010000084">
    <property type="protein sequence ID" value="MBD8528117.1"/>
    <property type="molecule type" value="Genomic_DNA"/>
</dbReference>
<protein>
    <submittedName>
        <fullName evidence="2">ParA family protein</fullName>
    </submittedName>
</protein>